<evidence type="ECO:0000313" key="2">
    <source>
        <dbReference type="EMBL" id="CFS13943.1"/>
    </source>
</evidence>
<sequence>MTSAKYTSSPLIINSTPKTPRPPSALTMRAAIDLAASSAAVLSFCGCQDSNSPASASR</sequence>
<name>A0A654U7T2_MYCTX</name>
<accession>A0A654U7T2</accession>
<evidence type="ECO:0000313" key="3">
    <source>
        <dbReference type="Proteomes" id="UP000046680"/>
    </source>
</evidence>
<dbReference type="EMBL" id="CGCX01002602">
    <property type="protein sequence ID" value="CFS13943.1"/>
    <property type="molecule type" value="Genomic_DNA"/>
</dbReference>
<organism evidence="2 3">
    <name type="scientific">Mycobacterium tuberculosis</name>
    <dbReference type="NCBI Taxonomy" id="1773"/>
    <lineage>
        <taxon>Bacteria</taxon>
        <taxon>Bacillati</taxon>
        <taxon>Actinomycetota</taxon>
        <taxon>Actinomycetes</taxon>
        <taxon>Mycobacteriales</taxon>
        <taxon>Mycobacteriaceae</taxon>
        <taxon>Mycobacterium</taxon>
        <taxon>Mycobacterium tuberculosis complex</taxon>
    </lineage>
</organism>
<gene>
    <name evidence="2" type="ORF">ERS007657_04219</name>
</gene>
<protein>
    <submittedName>
        <fullName evidence="2">Uncharacterized protein</fullName>
    </submittedName>
</protein>
<evidence type="ECO:0000256" key="1">
    <source>
        <dbReference type="SAM" id="MobiDB-lite"/>
    </source>
</evidence>
<proteinExistence type="predicted"/>
<feature type="compositionally biased region" description="Polar residues" evidence="1">
    <location>
        <begin position="1"/>
        <end position="18"/>
    </location>
</feature>
<dbReference type="Proteomes" id="UP000046680">
    <property type="component" value="Unassembled WGS sequence"/>
</dbReference>
<feature type="region of interest" description="Disordered" evidence="1">
    <location>
        <begin position="1"/>
        <end position="24"/>
    </location>
</feature>
<reference evidence="2 3" key="1">
    <citation type="submission" date="2015-03" db="EMBL/GenBank/DDBJ databases">
        <authorList>
            <consortium name="Pathogen Informatics"/>
        </authorList>
    </citation>
    <scope>NUCLEOTIDE SEQUENCE [LARGE SCALE GENOMIC DNA]</scope>
    <source>
        <strain evidence="2 3">C09601061</strain>
    </source>
</reference>
<dbReference type="AlphaFoldDB" id="A0A654U7T2"/>